<dbReference type="RefSeq" id="WP_011831489.1">
    <property type="nucleotide sequence ID" value="NC_008826.1"/>
</dbReference>
<evidence type="ECO:0000313" key="2">
    <source>
        <dbReference type="Proteomes" id="UP000000366"/>
    </source>
</evidence>
<proteinExistence type="predicted"/>
<dbReference type="AlphaFoldDB" id="A2SMT5"/>
<dbReference type="eggNOG" id="COG1595">
    <property type="taxonomic scope" value="Bacteria"/>
</dbReference>
<keyword evidence="2" id="KW-1185">Reference proteome</keyword>
<dbReference type="HOGENOM" id="CLU_709539_0_0_4"/>
<reference evidence="1 2" key="1">
    <citation type="journal article" date="2007" name="J. Bacteriol.">
        <title>Whole-genome analysis of the methyl tert-butyl ether-degrading beta-proteobacterium Methylibium petroleiphilum PM1.</title>
        <authorList>
            <person name="Kane S.R."/>
            <person name="Chakicherla A.Y."/>
            <person name="Chain P.S.G."/>
            <person name="Schmidt R."/>
            <person name="Shin M.W."/>
            <person name="Legler T.C."/>
            <person name="Scow K.M."/>
            <person name="Larimer F.W."/>
            <person name="Lucas S.M."/>
            <person name="Richardson P.M."/>
            <person name="Hristova K.R."/>
        </authorList>
    </citation>
    <scope>NUCLEOTIDE SEQUENCE [LARGE SCALE GENOMIC DNA]</scope>
    <source>
        <strain evidence="2">ATCC BAA-1232 / LMG 22953 / PM1</strain>
        <plasmid evidence="1 2">RPME01</plasmid>
    </source>
</reference>
<name>A2SMT5_METPP</name>
<keyword evidence="1" id="KW-0614">Plasmid</keyword>
<dbReference type="EMBL" id="CP000556">
    <property type="protein sequence ID" value="ABM96874.1"/>
    <property type="molecule type" value="Genomic_DNA"/>
</dbReference>
<geneLocation type="plasmid" evidence="1 2">
    <name>RPME01</name>
</geneLocation>
<sequence length="396" mass="44084">MLAEASAIEIAELTAADDGRDSPQLDNLSTQAGLDEADLREIQAESAAAPASPLENILAEYIKNPSGDKTRIDKIASIMFNDARVRKICRLRALKNGVDIDEVDDVLQRTMEVFFAKMLAKMRSSDAVYAVVYAVANNVAKEVSREAFALVINHDSIEVMKEKGDDLREADLAGREEEDRDFMVDTRINNSYLSTRLKGVLEGKGTLGDTGVYKPEFETVPLVSVTKVKRAEGDQPAAQVIDMPKPRPEQAKRDLSADQQELVDMIEKLGVRNQDFAVQIGIGLPRLSSYIYGRTASVPKEVMDRAREVFHDQSHGLKELKKRFDKPMSEILKSWAKRLDAKTNEELASLLSVTTMTIHRWNTNETKPDKTALVRYDAQVGKIEEAMKSALKRVSG</sequence>
<gene>
    <name evidence="1" type="ordered locus">Mpe_B0095</name>
</gene>
<dbReference type="KEGG" id="mpt:Mpe_B0095"/>
<accession>A2SMT5</accession>
<dbReference type="Proteomes" id="UP000000366">
    <property type="component" value="Plasmid RPME01"/>
</dbReference>
<protein>
    <submittedName>
        <fullName evidence="1">Uncharacterized protein</fullName>
    </submittedName>
</protein>
<evidence type="ECO:0000313" key="1">
    <source>
        <dbReference type="EMBL" id="ABM96874.1"/>
    </source>
</evidence>
<organism evidence="1 2">
    <name type="scientific">Methylibium petroleiphilum (strain ATCC BAA-1232 / LMG 22953 / PM1)</name>
    <dbReference type="NCBI Taxonomy" id="420662"/>
    <lineage>
        <taxon>Bacteria</taxon>
        <taxon>Pseudomonadati</taxon>
        <taxon>Pseudomonadota</taxon>
        <taxon>Betaproteobacteria</taxon>
        <taxon>Burkholderiales</taxon>
        <taxon>Sphaerotilaceae</taxon>
        <taxon>Methylibium</taxon>
    </lineage>
</organism>